<reference evidence="1 2" key="1">
    <citation type="journal article" date="2024" name="Nat. Commun.">
        <title>Phylogenomics reveals the evolutionary origins of lichenization in chlorophyte algae.</title>
        <authorList>
            <person name="Puginier C."/>
            <person name="Libourel C."/>
            <person name="Otte J."/>
            <person name="Skaloud P."/>
            <person name="Haon M."/>
            <person name="Grisel S."/>
            <person name="Petersen M."/>
            <person name="Berrin J.G."/>
            <person name="Delaux P.M."/>
            <person name="Dal Grande F."/>
            <person name="Keller J."/>
        </authorList>
    </citation>
    <scope>NUCLEOTIDE SEQUENCE [LARGE SCALE GENOMIC DNA]</scope>
    <source>
        <strain evidence="1 2">SAG 2043</strain>
    </source>
</reference>
<accession>A0AAW1P3U2</accession>
<dbReference type="EMBL" id="JALJOR010000018">
    <property type="protein sequence ID" value="KAK9804396.1"/>
    <property type="molecule type" value="Genomic_DNA"/>
</dbReference>
<dbReference type="Proteomes" id="UP001489004">
    <property type="component" value="Unassembled WGS sequence"/>
</dbReference>
<evidence type="ECO:0000313" key="2">
    <source>
        <dbReference type="Proteomes" id="UP001489004"/>
    </source>
</evidence>
<dbReference type="AlphaFoldDB" id="A0AAW1P3U2"/>
<sequence>MPLYLLRDQNSRLNTPVARLHETVFKRCETAGAQCCFTLTRAPDKCSTPVINGGHRYRTALPHHRLSGAEPATL</sequence>
<organism evidence="1 2">
    <name type="scientific">[Myrmecia] bisecta</name>
    <dbReference type="NCBI Taxonomy" id="41462"/>
    <lineage>
        <taxon>Eukaryota</taxon>
        <taxon>Viridiplantae</taxon>
        <taxon>Chlorophyta</taxon>
        <taxon>core chlorophytes</taxon>
        <taxon>Trebouxiophyceae</taxon>
        <taxon>Trebouxiales</taxon>
        <taxon>Trebouxiaceae</taxon>
        <taxon>Myrmecia</taxon>
    </lineage>
</organism>
<proteinExistence type="predicted"/>
<name>A0AAW1P3U2_9CHLO</name>
<comment type="caution">
    <text evidence="1">The sequence shown here is derived from an EMBL/GenBank/DDBJ whole genome shotgun (WGS) entry which is preliminary data.</text>
</comment>
<gene>
    <name evidence="1" type="ORF">WJX72_010912</name>
</gene>
<protein>
    <submittedName>
        <fullName evidence="1">Uncharacterized protein</fullName>
    </submittedName>
</protein>
<keyword evidence="2" id="KW-1185">Reference proteome</keyword>
<evidence type="ECO:0000313" key="1">
    <source>
        <dbReference type="EMBL" id="KAK9804396.1"/>
    </source>
</evidence>